<dbReference type="PANTHER" id="PTHR33743">
    <property type="entry name" value="PROTEIN GOLVEN 6-RELATED"/>
    <property type="match status" value="1"/>
</dbReference>
<name>A0ABU6Y8D1_9FABA</name>
<feature type="signal peptide" evidence="2">
    <location>
        <begin position="1"/>
        <end position="21"/>
    </location>
</feature>
<organism evidence="3 4">
    <name type="scientific">Stylosanthes scabra</name>
    <dbReference type="NCBI Taxonomy" id="79078"/>
    <lineage>
        <taxon>Eukaryota</taxon>
        <taxon>Viridiplantae</taxon>
        <taxon>Streptophyta</taxon>
        <taxon>Embryophyta</taxon>
        <taxon>Tracheophyta</taxon>
        <taxon>Spermatophyta</taxon>
        <taxon>Magnoliopsida</taxon>
        <taxon>eudicotyledons</taxon>
        <taxon>Gunneridae</taxon>
        <taxon>Pentapetalae</taxon>
        <taxon>rosids</taxon>
        <taxon>fabids</taxon>
        <taxon>Fabales</taxon>
        <taxon>Fabaceae</taxon>
        <taxon>Papilionoideae</taxon>
        <taxon>50 kb inversion clade</taxon>
        <taxon>dalbergioids sensu lato</taxon>
        <taxon>Dalbergieae</taxon>
        <taxon>Pterocarpus clade</taxon>
        <taxon>Stylosanthes</taxon>
    </lineage>
</organism>
<proteinExistence type="predicted"/>
<comment type="caution">
    <text evidence="3">The sequence shown here is derived from an EMBL/GenBank/DDBJ whole genome shotgun (WGS) entry which is preliminary data.</text>
</comment>
<keyword evidence="2" id="KW-0732">Signal</keyword>
<evidence type="ECO:0000256" key="1">
    <source>
        <dbReference type="SAM" id="MobiDB-lite"/>
    </source>
</evidence>
<gene>
    <name evidence="3" type="ORF">PIB30_119033</name>
</gene>
<dbReference type="PANTHER" id="PTHR33743:SF33">
    <property type="match status" value="1"/>
</dbReference>
<evidence type="ECO:0000313" key="4">
    <source>
        <dbReference type="Proteomes" id="UP001341840"/>
    </source>
</evidence>
<evidence type="ECO:0000256" key="2">
    <source>
        <dbReference type="SAM" id="SignalP"/>
    </source>
</evidence>
<keyword evidence="4" id="KW-1185">Reference proteome</keyword>
<feature type="region of interest" description="Disordered" evidence="1">
    <location>
        <begin position="74"/>
        <end position="102"/>
    </location>
</feature>
<accession>A0ABU6Y8D1</accession>
<reference evidence="3 4" key="1">
    <citation type="journal article" date="2023" name="Plants (Basel)">
        <title>Bridging the Gap: Combining Genomics and Transcriptomics Approaches to Understand Stylosanthes scabra, an Orphan Legume from the Brazilian Caatinga.</title>
        <authorList>
            <person name="Ferreira-Neto J.R.C."/>
            <person name="da Silva M.D."/>
            <person name="Binneck E."/>
            <person name="de Melo N.F."/>
            <person name="da Silva R.H."/>
            <person name="de Melo A.L.T.M."/>
            <person name="Pandolfi V."/>
            <person name="Bustamante F.O."/>
            <person name="Brasileiro-Vidal A.C."/>
            <person name="Benko-Iseppon A.M."/>
        </authorList>
    </citation>
    <scope>NUCLEOTIDE SEQUENCE [LARGE SCALE GENOMIC DNA]</scope>
    <source>
        <tissue evidence="3">Leaves</tissue>
    </source>
</reference>
<feature type="chain" id="PRO_5046159007" evidence="2">
    <location>
        <begin position="22"/>
        <end position="102"/>
    </location>
</feature>
<dbReference type="Proteomes" id="UP001341840">
    <property type="component" value="Unassembled WGS sequence"/>
</dbReference>
<evidence type="ECO:0000313" key="3">
    <source>
        <dbReference type="EMBL" id="MED6206121.1"/>
    </source>
</evidence>
<sequence>MRPSFVAYLVFLSLILARAQGIRVMKVSLPVHHQQYNHNKQHKEEESAMLKSNNVGCKLKEEEEECTGIINKKKRVHTNSKNPLSYIQEDYYQPRRHRPRHH</sequence>
<protein>
    <submittedName>
        <fullName evidence="3">Uncharacterized protein</fullName>
    </submittedName>
</protein>
<dbReference type="EMBL" id="JASCZI010241740">
    <property type="protein sequence ID" value="MED6206121.1"/>
    <property type="molecule type" value="Genomic_DNA"/>
</dbReference>